<feature type="transmembrane region" description="Helical" evidence="2">
    <location>
        <begin position="112"/>
        <end position="134"/>
    </location>
</feature>
<dbReference type="EMBL" id="JARJCW010000009">
    <property type="protein sequence ID" value="KAJ7220777.1"/>
    <property type="molecule type" value="Genomic_DNA"/>
</dbReference>
<feature type="compositionally biased region" description="Low complexity" evidence="1">
    <location>
        <begin position="218"/>
        <end position="230"/>
    </location>
</feature>
<evidence type="ECO:0000313" key="4">
    <source>
        <dbReference type="Proteomes" id="UP001219525"/>
    </source>
</evidence>
<evidence type="ECO:0000313" key="3">
    <source>
        <dbReference type="EMBL" id="KAJ7220777.1"/>
    </source>
</evidence>
<name>A0AAD6VRV6_9AGAR</name>
<reference evidence="3" key="1">
    <citation type="submission" date="2023-03" db="EMBL/GenBank/DDBJ databases">
        <title>Massive genome expansion in bonnet fungi (Mycena s.s.) driven by repeated elements and novel gene families across ecological guilds.</title>
        <authorList>
            <consortium name="Lawrence Berkeley National Laboratory"/>
            <person name="Harder C.B."/>
            <person name="Miyauchi S."/>
            <person name="Viragh M."/>
            <person name="Kuo A."/>
            <person name="Thoen E."/>
            <person name="Andreopoulos B."/>
            <person name="Lu D."/>
            <person name="Skrede I."/>
            <person name="Drula E."/>
            <person name="Henrissat B."/>
            <person name="Morin E."/>
            <person name="Kohler A."/>
            <person name="Barry K."/>
            <person name="LaButti K."/>
            <person name="Morin E."/>
            <person name="Salamov A."/>
            <person name="Lipzen A."/>
            <person name="Mereny Z."/>
            <person name="Hegedus B."/>
            <person name="Baldrian P."/>
            <person name="Stursova M."/>
            <person name="Weitz H."/>
            <person name="Taylor A."/>
            <person name="Grigoriev I.V."/>
            <person name="Nagy L.G."/>
            <person name="Martin F."/>
            <person name="Kauserud H."/>
        </authorList>
    </citation>
    <scope>NUCLEOTIDE SEQUENCE</scope>
    <source>
        <strain evidence="3">9144</strain>
    </source>
</reference>
<dbReference type="AlphaFoldDB" id="A0AAD6VRV6"/>
<sequence length="308" mass="31927">MAYTLTIVESAGGLHQSGFGSEFETCGFGADGHGTCIEEYAFGSDTVTMTYSGTVVPFFTLAAAVASIPTPTVTRNSSPTNASPVSEGASPTNSNPVSEGDRATKLKASRTGLIGGVVTATVAIFIVAGVFLFLRIRRRRQQRDFFPGAASQPCASNDYLPNQPHEPVTPMSGVSSAAPLLGAGAHGYASPAVPTERDAAYDPRPYATSSTFTQSHMPPASSTPASSSALAPHGDLYVDLKQRQQEIVDEYKEGLRVRGGRGGSEGAARAHAPAPVIRHVDSGLRGGALGPQGSGSEPVELPPYYSPD</sequence>
<keyword evidence="2" id="KW-0812">Transmembrane</keyword>
<protein>
    <submittedName>
        <fullName evidence="3">Uncharacterized protein</fullName>
    </submittedName>
</protein>
<evidence type="ECO:0000256" key="2">
    <source>
        <dbReference type="SAM" id="Phobius"/>
    </source>
</evidence>
<feature type="compositionally biased region" description="Polar residues" evidence="1">
    <location>
        <begin position="207"/>
        <end position="216"/>
    </location>
</feature>
<comment type="caution">
    <text evidence="3">The sequence shown here is derived from an EMBL/GenBank/DDBJ whole genome shotgun (WGS) entry which is preliminary data.</text>
</comment>
<feature type="region of interest" description="Disordered" evidence="1">
    <location>
        <begin position="147"/>
        <end position="175"/>
    </location>
</feature>
<accession>A0AAD6VRV6</accession>
<keyword evidence="2" id="KW-1133">Transmembrane helix</keyword>
<organism evidence="3 4">
    <name type="scientific">Mycena pura</name>
    <dbReference type="NCBI Taxonomy" id="153505"/>
    <lineage>
        <taxon>Eukaryota</taxon>
        <taxon>Fungi</taxon>
        <taxon>Dikarya</taxon>
        <taxon>Basidiomycota</taxon>
        <taxon>Agaricomycotina</taxon>
        <taxon>Agaricomycetes</taxon>
        <taxon>Agaricomycetidae</taxon>
        <taxon>Agaricales</taxon>
        <taxon>Marasmiineae</taxon>
        <taxon>Mycenaceae</taxon>
        <taxon>Mycena</taxon>
    </lineage>
</organism>
<gene>
    <name evidence="3" type="ORF">GGX14DRAFT_432038</name>
</gene>
<feature type="region of interest" description="Disordered" evidence="1">
    <location>
        <begin position="258"/>
        <end position="308"/>
    </location>
</feature>
<dbReference type="Proteomes" id="UP001219525">
    <property type="component" value="Unassembled WGS sequence"/>
</dbReference>
<feature type="compositionally biased region" description="Polar residues" evidence="1">
    <location>
        <begin position="71"/>
        <end position="97"/>
    </location>
</feature>
<keyword evidence="4" id="KW-1185">Reference proteome</keyword>
<keyword evidence="2" id="KW-0472">Membrane</keyword>
<feature type="region of interest" description="Disordered" evidence="1">
    <location>
        <begin position="71"/>
        <end position="103"/>
    </location>
</feature>
<proteinExistence type="predicted"/>
<feature type="compositionally biased region" description="Gly residues" evidence="1">
    <location>
        <begin position="284"/>
        <end position="293"/>
    </location>
</feature>
<feature type="region of interest" description="Disordered" evidence="1">
    <location>
        <begin position="189"/>
        <end position="230"/>
    </location>
</feature>
<evidence type="ECO:0000256" key="1">
    <source>
        <dbReference type="SAM" id="MobiDB-lite"/>
    </source>
</evidence>